<name>A0ABR7YKU3_9SPHI</name>
<feature type="repeat" description="TPR" evidence="1">
    <location>
        <begin position="177"/>
        <end position="210"/>
    </location>
</feature>
<dbReference type="RefSeq" id="WP_190992819.1">
    <property type="nucleotide sequence ID" value="NZ_JACOIK010000002.1"/>
</dbReference>
<evidence type="ECO:0008006" key="5">
    <source>
        <dbReference type="Google" id="ProtNLM"/>
    </source>
</evidence>
<feature type="transmembrane region" description="Helical" evidence="2">
    <location>
        <begin position="369"/>
        <end position="387"/>
    </location>
</feature>
<accession>A0ABR7YKU3</accession>
<evidence type="ECO:0000256" key="2">
    <source>
        <dbReference type="SAM" id="Phobius"/>
    </source>
</evidence>
<reference evidence="3 4" key="1">
    <citation type="submission" date="2020-08" db="EMBL/GenBank/DDBJ databases">
        <title>Sphingobacterium sp. DN00404 isolated from aquaculture water.</title>
        <authorList>
            <person name="Zhang M."/>
        </authorList>
    </citation>
    <scope>NUCLEOTIDE SEQUENCE [LARGE SCALE GENOMIC DNA]</scope>
    <source>
        <strain evidence="3 4">DN00404</strain>
    </source>
</reference>
<dbReference type="SUPFAM" id="SSF48452">
    <property type="entry name" value="TPR-like"/>
    <property type="match status" value="1"/>
</dbReference>
<keyword evidence="2" id="KW-0472">Membrane</keyword>
<protein>
    <recommendedName>
        <fullName evidence="5">MalT-like TPR region domain-containing protein</fullName>
    </recommendedName>
</protein>
<comment type="caution">
    <text evidence="3">The sequence shown here is derived from an EMBL/GenBank/DDBJ whole genome shotgun (WGS) entry which is preliminary data.</text>
</comment>
<dbReference type="Gene3D" id="1.25.40.10">
    <property type="entry name" value="Tetratricopeptide repeat domain"/>
    <property type="match status" value="1"/>
</dbReference>
<dbReference type="EMBL" id="JACOIK010000002">
    <property type="protein sequence ID" value="MBD1431803.1"/>
    <property type="molecule type" value="Genomic_DNA"/>
</dbReference>
<gene>
    <name evidence="3" type="ORF">H8B06_03115</name>
</gene>
<dbReference type="SMART" id="SM00028">
    <property type="entry name" value="TPR"/>
    <property type="match status" value="3"/>
</dbReference>
<dbReference type="InterPro" id="IPR011990">
    <property type="entry name" value="TPR-like_helical_dom_sf"/>
</dbReference>
<sequence>MQRVRLTLLGLLTMAFTTCGQPNHETLFTEINSVLNRNGSLSAITARNTLEEAILAVMLKVEETKERAKDHTIVDPKIALAFEKADSLASTLNVPGLSIWTNTQIGFYYYSMSYLQEAFPYFLKSSQAMSSTAPATLIDPSDCYTKNGYFFGNIGDHLRAIAYLNRALLLADSSAFAQLHFAIGGEYSALEEYDKAEEHYLTAKELAQDIDPVRYAKVLGELAFLAMRSADFPSAEALLLEDIHLSRLHHANRNLMFAQIRLAHLYVDTQQWEAAQALLAEADAYTRNKANLSGFYEDVLQLKLAVAHALHDTVAQLELYPKLQDVRNRLKNTDGENAVMKVNLALQRSRAERDSLVHAAKLQRSKMNVFALTGACLLLLVMAFLLFRSKKQALKLQHVKFERSLFRFQLDKLKSEKKYEDAQQTIQAYLTFLKERNTAIAELRGEVAELSRSNSAEVIERKERLEQLLDEHLMTEENWQRFKTTFIKEYGPFYAKITATLPHLTESQLRIVLLQKLGLNNYGMANLLGVGQESIKKAKQRLRKRYGNQYDQVFVEA</sequence>
<keyword evidence="2" id="KW-0812">Transmembrane</keyword>
<dbReference type="InterPro" id="IPR019734">
    <property type="entry name" value="TPR_rpt"/>
</dbReference>
<evidence type="ECO:0000256" key="1">
    <source>
        <dbReference type="PROSITE-ProRule" id="PRU00339"/>
    </source>
</evidence>
<organism evidence="3 4">
    <name type="scientific">Sphingobacterium micropteri</name>
    <dbReference type="NCBI Taxonomy" id="2763501"/>
    <lineage>
        <taxon>Bacteria</taxon>
        <taxon>Pseudomonadati</taxon>
        <taxon>Bacteroidota</taxon>
        <taxon>Sphingobacteriia</taxon>
        <taxon>Sphingobacteriales</taxon>
        <taxon>Sphingobacteriaceae</taxon>
        <taxon>Sphingobacterium</taxon>
    </lineage>
</organism>
<proteinExistence type="predicted"/>
<keyword evidence="4" id="KW-1185">Reference proteome</keyword>
<evidence type="ECO:0000313" key="3">
    <source>
        <dbReference type="EMBL" id="MBD1431803.1"/>
    </source>
</evidence>
<keyword evidence="1" id="KW-0802">TPR repeat</keyword>
<keyword evidence="2" id="KW-1133">Transmembrane helix</keyword>
<evidence type="ECO:0000313" key="4">
    <source>
        <dbReference type="Proteomes" id="UP000602759"/>
    </source>
</evidence>
<dbReference type="Proteomes" id="UP000602759">
    <property type="component" value="Unassembled WGS sequence"/>
</dbReference>
<dbReference type="PROSITE" id="PS50005">
    <property type="entry name" value="TPR"/>
    <property type="match status" value="1"/>
</dbReference>